<dbReference type="Pfam" id="PF04828">
    <property type="entry name" value="GFA"/>
    <property type="match status" value="1"/>
</dbReference>
<dbReference type="InterPro" id="IPR006913">
    <property type="entry name" value="CENP-V/GFA"/>
</dbReference>
<dbReference type="InterPro" id="IPR011057">
    <property type="entry name" value="Mss4-like_sf"/>
</dbReference>
<reference evidence="6" key="2">
    <citation type="submission" date="2025-08" db="UniProtKB">
        <authorList>
            <consortium name="Ensembl"/>
        </authorList>
    </citation>
    <scope>IDENTIFICATION</scope>
</reference>
<reference evidence="6 7" key="1">
    <citation type="submission" date="2017-08" db="EMBL/GenBank/DDBJ databases">
        <title>USMARCv1.0.</title>
        <authorList>
            <person name="Hannum G.I."/>
            <person name="Koren S."/>
            <person name="Schroeder S.G."/>
            <person name="Chin S.C."/>
            <person name="Nonneman D.J."/>
            <person name="Becker S.A."/>
            <person name="Rosen B.D."/>
            <person name="Bickhart D.M."/>
            <person name="Putnam N.H."/>
            <person name="Green R.E."/>
            <person name="Tuggle C.K."/>
            <person name="Liu H."/>
            <person name="Rohrer G.A."/>
            <person name="Warr A."/>
            <person name="Hall R."/>
            <person name="Kim K."/>
            <person name="Hume D.A."/>
            <person name="Talbot R."/>
            <person name="Chow W."/>
            <person name="Howe K."/>
            <person name="Schwartz A.S."/>
            <person name="Watson M."/>
            <person name="Archibald A.L."/>
            <person name="Phillippy A.M."/>
            <person name="Smith T.P.L."/>
        </authorList>
    </citation>
    <scope>NUCLEOTIDE SEQUENCE [LARGE SCALE GENOMIC DNA]</scope>
</reference>
<dbReference type="Ensembl" id="ENSSSCT00070006055.1">
    <property type="protein sequence ID" value="ENSSSCP00070004939.1"/>
    <property type="gene ID" value="ENSSSCG00070003206.1"/>
</dbReference>
<keyword evidence="2" id="KW-0479">Metal-binding</keyword>
<keyword evidence="3" id="KW-0862">Zinc</keyword>
<evidence type="ECO:0000259" key="5">
    <source>
        <dbReference type="PROSITE" id="PS51891"/>
    </source>
</evidence>
<comment type="similarity">
    <text evidence="1">Belongs to the Gfa family.</text>
</comment>
<feature type="region of interest" description="Disordered" evidence="4">
    <location>
        <begin position="1"/>
        <end position="127"/>
    </location>
</feature>
<organism evidence="6 7">
    <name type="scientific">Sus scrofa</name>
    <name type="common">Pig</name>
    <dbReference type="NCBI Taxonomy" id="9823"/>
    <lineage>
        <taxon>Eukaryota</taxon>
        <taxon>Metazoa</taxon>
        <taxon>Chordata</taxon>
        <taxon>Craniata</taxon>
        <taxon>Vertebrata</taxon>
        <taxon>Euteleostomi</taxon>
        <taxon>Mammalia</taxon>
        <taxon>Eutheria</taxon>
        <taxon>Laurasiatheria</taxon>
        <taxon>Artiodactyla</taxon>
        <taxon>Suina</taxon>
        <taxon>Suidae</taxon>
        <taxon>Sus</taxon>
    </lineage>
</organism>
<dbReference type="GO" id="GO:0046872">
    <property type="term" value="F:metal ion binding"/>
    <property type="evidence" value="ECO:0007669"/>
    <property type="project" value="UniProtKB-KW"/>
</dbReference>
<evidence type="ECO:0000256" key="4">
    <source>
        <dbReference type="SAM" id="MobiDB-lite"/>
    </source>
</evidence>
<name>A0A4X1SS68_PIG</name>
<evidence type="ECO:0000313" key="6">
    <source>
        <dbReference type="Ensembl" id="ENSSSCP00070004939.1"/>
    </source>
</evidence>
<feature type="compositionally biased region" description="Basic and acidic residues" evidence="4">
    <location>
        <begin position="34"/>
        <end position="52"/>
    </location>
</feature>
<evidence type="ECO:0000256" key="3">
    <source>
        <dbReference type="ARBA" id="ARBA00022833"/>
    </source>
</evidence>
<evidence type="ECO:0000313" key="7">
    <source>
        <dbReference type="Proteomes" id="UP000314985"/>
    </source>
</evidence>
<protein>
    <recommendedName>
        <fullName evidence="5">CENP-V/GFA domain-containing protein</fullName>
    </recommendedName>
</protein>
<proteinExistence type="inferred from homology"/>
<dbReference type="InterPro" id="IPR052355">
    <property type="entry name" value="CENP-V-like"/>
</dbReference>
<dbReference type="PANTHER" id="PTHR28620:SF4">
    <property type="entry name" value="CENTROMERE PROTEIN V"/>
    <property type="match status" value="1"/>
</dbReference>
<dbReference type="SUPFAM" id="SSF51316">
    <property type="entry name" value="Mss4-like"/>
    <property type="match status" value="1"/>
</dbReference>
<dbReference type="PANTHER" id="PTHR28620">
    <property type="entry name" value="CENTROMERE PROTEIN V"/>
    <property type="match status" value="1"/>
</dbReference>
<feature type="domain" description="CENP-V/GFA" evidence="5">
    <location>
        <begin position="163"/>
        <end position="262"/>
    </location>
</feature>
<dbReference type="Proteomes" id="UP000314985">
    <property type="component" value="Chromosome 12"/>
</dbReference>
<dbReference type="AlphaFoldDB" id="A0A4X1SS68"/>
<accession>A0A4X1SS68</accession>
<dbReference type="Gene3D" id="2.170.150.70">
    <property type="match status" value="1"/>
</dbReference>
<evidence type="ECO:0000256" key="2">
    <source>
        <dbReference type="ARBA" id="ARBA00022723"/>
    </source>
</evidence>
<sequence length="400" mass="42266">GARGRRGRVGAASARGAGTRGGEACAPGCGSHAAGEERRGGQATRAEADRGSRAPAAAASAPGAGRARTPAGQTGGGSRAATRQPSAKRRPQSSPRAPEAGPGEPPPEPPLPPPPPAAPSASELDLGEQRERWETFQKRQRLSFEGAAKLLLDTYEYQGLVKHTGGCHCGAVRFEVWASADLHIFDCNCSICKKKQNRHFIVPASRFKLLKGAESITTYTFNTHKAQHTFCKRCGVQSFYSPAPTRGASVSGSCPPAERAWEGGRWHTGPRPPRQALSTQPPGSGARWQVCGAGQGLAEASRSRSAWPAGQESGSGRRRRAGGLCCPLINWLFKHQQENPRALFGSRLDVGAAQPLDTVESDSSCPGVEGGWPWGPGPARRGLQTCSRWLRHGWGWGGGL</sequence>
<evidence type="ECO:0000256" key="1">
    <source>
        <dbReference type="ARBA" id="ARBA00005495"/>
    </source>
</evidence>
<feature type="compositionally biased region" description="Low complexity" evidence="4">
    <location>
        <begin position="53"/>
        <end position="72"/>
    </location>
</feature>
<feature type="region of interest" description="Disordered" evidence="4">
    <location>
        <begin position="245"/>
        <end position="319"/>
    </location>
</feature>
<feature type="compositionally biased region" description="Pro residues" evidence="4">
    <location>
        <begin position="103"/>
        <end position="118"/>
    </location>
</feature>
<dbReference type="GO" id="GO:0016846">
    <property type="term" value="F:carbon-sulfur lyase activity"/>
    <property type="evidence" value="ECO:0007669"/>
    <property type="project" value="InterPro"/>
</dbReference>
<dbReference type="PROSITE" id="PS51891">
    <property type="entry name" value="CENP_V_GFA"/>
    <property type="match status" value="1"/>
</dbReference>